<reference evidence="2 3" key="1">
    <citation type="submission" date="2017-06" db="EMBL/GenBank/DDBJ databases">
        <title>Genome sequencing of cyanobaciteial culture collection at National Institute for Environmental Studies (NIES).</title>
        <authorList>
            <person name="Hirose Y."/>
            <person name="Shimura Y."/>
            <person name="Fujisawa T."/>
            <person name="Nakamura Y."/>
            <person name="Kawachi M."/>
        </authorList>
    </citation>
    <scope>NUCLEOTIDE SEQUENCE [LARGE SCALE GENOMIC DNA]</scope>
    <source>
        <strain evidence="2 3">NIES-23</strain>
        <plasmid evidence="3">Plasmid Plasmid3 dna</plasmid>
    </source>
</reference>
<sequence>MFDERHLQLTSAYARASQHFTRAFIYPLGEFIYKSIEEAIDLKCRIEIGEETYFLTPDEDGGWKWSKGEQEITDEEIEQIEETLAYLLPKLLPGSNDSTPPHFPPPDSHTVTPNPKFPPSLPPSGTFVEFFTIQVDSNQTLEYQALKSKEYICLNPPSSKNNSVTDEEKIEDISLTSSAKAVDDEPIVEDNLIVQTKNNIPSHPEHIDPQHWHELVVDSAIAPEIARMNFLSLHFSQTNGSHEAWERLMISESLPRTNTGRLSGEILKTYSYLDFTDGWWCNAGVDPCTFESLNPGDPHGMIHQVQAMAITEADLEKLRLLAQKLHINYQALFGNPHNTRDINLPLHPAITKQWDNLNSEQLSGSTSSIPENTTSTPKITTPSQSTKPQNYSSNLDNVVLPLHPILRQYWEQLERDGSGKKLEQEHLEFQSKIQQTGELTLGEQRELYQQIQNQAWNQINCNGRTDIVLPPLAHIVNDLRSLSLQQTQPRISSDPARDTPMPLHRDIAPYWQDLEANRSWSSVANQYNNPLRDKLEKTGKLTIGEQRELYQKILLQSQVEQQNQGKTNISLPPLSHVIQDLLDSRSQIIDNTYAPKVEIHSRKSHTAQQGANSQELEL</sequence>
<evidence type="ECO:0000313" key="2">
    <source>
        <dbReference type="EMBL" id="BAY73315.1"/>
    </source>
</evidence>
<evidence type="ECO:0000256" key="1">
    <source>
        <dbReference type="SAM" id="MobiDB-lite"/>
    </source>
</evidence>
<name>A0A1Z4KWC8_ANAVA</name>
<feature type="region of interest" description="Disordered" evidence="1">
    <location>
        <begin position="360"/>
        <end position="394"/>
    </location>
</feature>
<proteinExistence type="predicted"/>
<feature type="region of interest" description="Disordered" evidence="1">
    <location>
        <begin position="95"/>
        <end position="119"/>
    </location>
</feature>
<protein>
    <submittedName>
        <fullName evidence="2">Uncharacterized protein</fullName>
    </submittedName>
</protein>
<dbReference type="EMBL" id="AP018219">
    <property type="protein sequence ID" value="BAY73315.1"/>
    <property type="molecule type" value="Genomic_DNA"/>
</dbReference>
<dbReference type="Proteomes" id="UP000217507">
    <property type="component" value="Plasmid Plasmid3 dna"/>
</dbReference>
<gene>
    <name evidence="2" type="ORF">NIES23_61430</name>
</gene>
<dbReference type="AlphaFoldDB" id="A0A1Z4KWC8"/>
<geneLocation type="plasmid" evidence="2">
    <name>plasmid3</name>
</geneLocation>
<keyword evidence="2" id="KW-0614">Plasmid</keyword>
<organism evidence="2 3">
    <name type="scientific">Trichormus variabilis NIES-23</name>
    <dbReference type="NCBI Taxonomy" id="1973479"/>
    <lineage>
        <taxon>Bacteria</taxon>
        <taxon>Bacillati</taxon>
        <taxon>Cyanobacteriota</taxon>
        <taxon>Cyanophyceae</taxon>
        <taxon>Nostocales</taxon>
        <taxon>Nostocaceae</taxon>
        <taxon>Trichormus</taxon>
    </lineage>
</organism>
<evidence type="ECO:0000313" key="3">
    <source>
        <dbReference type="Proteomes" id="UP000217507"/>
    </source>
</evidence>
<accession>A0A1Z4KWC8</accession>